<dbReference type="EMBL" id="SMMG02000005">
    <property type="protein sequence ID" value="KAA3473711.1"/>
    <property type="molecule type" value="Genomic_DNA"/>
</dbReference>
<comment type="caution">
    <text evidence="1">The sequence shown here is derived from an EMBL/GenBank/DDBJ whole genome shotgun (WGS) entry which is preliminary data.</text>
</comment>
<protein>
    <submittedName>
        <fullName evidence="1">Uncharacterized protein</fullName>
    </submittedName>
</protein>
<dbReference type="Proteomes" id="UP000325315">
    <property type="component" value="Unassembled WGS sequence"/>
</dbReference>
<evidence type="ECO:0000313" key="1">
    <source>
        <dbReference type="EMBL" id="KAA3473711.1"/>
    </source>
</evidence>
<gene>
    <name evidence="1" type="ORF">EPI10_024070</name>
</gene>
<accession>A0A5B6VWI2</accession>
<dbReference type="AlphaFoldDB" id="A0A5B6VWI2"/>
<reference evidence="2" key="1">
    <citation type="journal article" date="2019" name="Plant Biotechnol. J.">
        <title>Genome sequencing of the Australian wild diploid species Gossypium australe highlights disease resistance and delayed gland morphogenesis.</title>
        <authorList>
            <person name="Cai Y."/>
            <person name="Cai X."/>
            <person name="Wang Q."/>
            <person name="Wang P."/>
            <person name="Zhang Y."/>
            <person name="Cai C."/>
            <person name="Xu Y."/>
            <person name="Wang K."/>
            <person name="Zhou Z."/>
            <person name="Wang C."/>
            <person name="Geng S."/>
            <person name="Li B."/>
            <person name="Dong Q."/>
            <person name="Hou Y."/>
            <person name="Wang H."/>
            <person name="Ai P."/>
            <person name="Liu Z."/>
            <person name="Yi F."/>
            <person name="Sun M."/>
            <person name="An G."/>
            <person name="Cheng J."/>
            <person name="Zhang Y."/>
            <person name="Shi Q."/>
            <person name="Xie Y."/>
            <person name="Shi X."/>
            <person name="Chang Y."/>
            <person name="Huang F."/>
            <person name="Chen Y."/>
            <person name="Hong S."/>
            <person name="Mi L."/>
            <person name="Sun Q."/>
            <person name="Zhang L."/>
            <person name="Zhou B."/>
            <person name="Peng R."/>
            <person name="Zhang X."/>
            <person name="Liu F."/>
        </authorList>
    </citation>
    <scope>NUCLEOTIDE SEQUENCE [LARGE SCALE GENOMIC DNA]</scope>
    <source>
        <strain evidence="2">cv. PA1801</strain>
    </source>
</reference>
<evidence type="ECO:0000313" key="2">
    <source>
        <dbReference type="Proteomes" id="UP000325315"/>
    </source>
</evidence>
<proteinExistence type="predicted"/>
<sequence length="158" mass="17682">MLFKSLSKDFSSFWVTYNLGNKNLMLTQLMKESQFYELMLNDVVPCSVLAELKCQSGSRVVGNVECKLRDLDGNGWTGFGCSNKGSFANQLDRSTFAKKRNQVCNHITKNEFSVKSQKSILSTPHARVVARVVGRLMGHGRVIDGPGRARMTRQCDGR</sequence>
<name>A0A5B6VWI2_9ROSI</name>
<keyword evidence="2" id="KW-1185">Reference proteome</keyword>
<organism evidence="1 2">
    <name type="scientific">Gossypium australe</name>
    <dbReference type="NCBI Taxonomy" id="47621"/>
    <lineage>
        <taxon>Eukaryota</taxon>
        <taxon>Viridiplantae</taxon>
        <taxon>Streptophyta</taxon>
        <taxon>Embryophyta</taxon>
        <taxon>Tracheophyta</taxon>
        <taxon>Spermatophyta</taxon>
        <taxon>Magnoliopsida</taxon>
        <taxon>eudicotyledons</taxon>
        <taxon>Gunneridae</taxon>
        <taxon>Pentapetalae</taxon>
        <taxon>rosids</taxon>
        <taxon>malvids</taxon>
        <taxon>Malvales</taxon>
        <taxon>Malvaceae</taxon>
        <taxon>Malvoideae</taxon>
        <taxon>Gossypium</taxon>
    </lineage>
</organism>